<dbReference type="Gene3D" id="3.30.428.10">
    <property type="entry name" value="HIT-like"/>
    <property type="match status" value="1"/>
</dbReference>
<evidence type="ECO:0000313" key="6">
    <source>
        <dbReference type="Proteomes" id="UP000287352"/>
    </source>
</evidence>
<evidence type="ECO:0000313" key="5">
    <source>
        <dbReference type="EMBL" id="GCE11478.1"/>
    </source>
</evidence>
<evidence type="ECO:0000256" key="3">
    <source>
        <dbReference type="PROSITE-ProRule" id="PRU00464"/>
    </source>
</evidence>
<name>A0A401ZX99_9CHLR</name>
<dbReference type="GO" id="GO:0003824">
    <property type="term" value="F:catalytic activity"/>
    <property type="evidence" value="ECO:0007669"/>
    <property type="project" value="InterPro"/>
</dbReference>
<dbReference type="AlphaFoldDB" id="A0A401ZX99"/>
<dbReference type="PROSITE" id="PS00892">
    <property type="entry name" value="HIT_1"/>
    <property type="match status" value="1"/>
</dbReference>
<organism evidence="5 6">
    <name type="scientific">Tengunoibacter tsumagoiensis</name>
    <dbReference type="NCBI Taxonomy" id="2014871"/>
    <lineage>
        <taxon>Bacteria</taxon>
        <taxon>Bacillati</taxon>
        <taxon>Chloroflexota</taxon>
        <taxon>Ktedonobacteria</taxon>
        <taxon>Ktedonobacterales</taxon>
        <taxon>Dictyobacteraceae</taxon>
        <taxon>Tengunoibacter</taxon>
    </lineage>
</organism>
<dbReference type="PANTHER" id="PTHR23089">
    <property type="entry name" value="HISTIDINE TRIAD HIT PROTEIN"/>
    <property type="match status" value="1"/>
</dbReference>
<dbReference type="EMBL" id="BIFR01000001">
    <property type="protein sequence ID" value="GCE11478.1"/>
    <property type="molecule type" value="Genomic_DNA"/>
</dbReference>
<protein>
    <submittedName>
        <fullName evidence="5">Histidine triad nucleotide-binding protein</fullName>
    </submittedName>
</protein>
<evidence type="ECO:0000256" key="1">
    <source>
        <dbReference type="PIRSR" id="PIRSR601310-1"/>
    </source>
</evidence>
<gene>
    <name evidence="5" type="ORF">KTT_13370</name>
</gene>
<dbReference type="InterPro" id="IPR011146">
    <property type="entry name" value="HIT-like"/>
</dbReference>
<dbReference type="Pfam" id="PF11969">
    <property type="entry name" value="DcpS_C"/>
    <property type="match status" value="1"/>
</dbReference>
<proteinExistence type="predicted"/>
<dbReference type="RefSeq" id="WP_126579189.1">
    <property type="nucleotide sequence ID" value="NZ_BIFR01000001.1"/>
</dbReference>
<dbReference type="PRINTS" id="PR00332">
    <property type="entry name" value="HISTRIAD"/>
</dbReference>
<comment type="caution">
    <text evidence="5">The sequence shown here is derived from an EMBL/GenBank/DDBJ whole genome shotgun (WGS) entry which is preliminary data.</text>
</comment>
<feature type="active site" description="Tele-AMP-histidine intermediate" evidence="1">
    <location>
        <position position="100"/>
    </location>
</feature>
<dbReference type="InterPro" id="IPR019808">
    <property type="entry name" value="Histidine_triad_CS"/>
</dbReference>
<keyword evidence="6" id="KW-1185">Reference proteome</keyword>
<dbReference type="InterPro" id="IPR036265">
    <property type="entry name" value="HIT-like_sf"/>
</dbReference>
<reference evidence="6" key="1">
    <citation type="submission" date="2018-12" db="EMBL/GenBank/DDBJ databases">
        <title>Tengunoibacter tsumagoiensis gen. nov., sp. nov., Dictyobacter kobayashii sp. nov., D. alpinus sp. nov., and D. joshuensis sp. nov. and description of Dictyobacteraceae fam. nov. within the order Ktedonobacterales isolated from Tengu-no-mugimeshi.</title>
        <authorList>
            <person name="Wang C.M."/>
            <person name="Zheng Y."/>
            <person name="Sakai Y."/>
            <person name="Toyoda A."/>
            <person name="Minakuchi Y."/>
            <person name="Abe K."/>
            <person name="Yokota A."/>
            <person name="Yabe S."/>
        </authorList>
    </citation>
    <scope>NUCLEOTIDE SEQUENCE [LARGE SCALE GENOMIC DNA]</scope>
    <source>
        <strain evidence="6">Uno3</strain>
    </source>
</reference>
<dbReference type="SUPFAM" id="SSF54197">
    <property type="entry name" value="HIT-like"/>
    <property type="match status" value="1"/>
</dbReference>
<dbReference type="Proteomes" id="UP000287352">
    <property type="component" value="Unassembled WGS sequence"/>
</dbReference>
<feature type="short sequence motif" description="Histidine triad motif" evidence="2 3">
    <location>
        <begin position="98"/>
        <end position="102"/>
    </location>
</feature>
<dbReference type="InterPro" id="IPR001310">
    <property type="entry name" value="Histidine_triad_HIT"/>
</dbReference>
<evidence type="ECO:0000259" key="4">
    <source>
        <dbReference type="PROSITE" id="PS51084"/>
    </source>
</evidence>
<dbReference type="PROSITE" id="PS51084">
    <property type="entry name" value="HIT_2"/>
    <property type="match status" value="1"/>
</dbReference>
<accession>A0A401ZX99</accession>
<evidence type="ECO:0000256" key="2">
    <source>
        <dbReference type="PIRSR" id="PIRSR601310-3"/>
    </source>
</evidence>
<dbReference type="CDD" id="cd01276">
    <property type="entry name" value="PKCI_related"/>
    <property type="match status" value="1"/>
</dbReference>
<feature type="domain" description="HIT" evidence="4">
    <location>
        <begin position="5"/>
        <end position="118"/>
    </location>
</feature>
<dbReference type="OrthoDB" id="9784774at2"/>
<sequence length="124" mass="13773">MDNCIFCQIAAGKIPGTIVYQDDEVMAFRDINKQAREHIVFIPKRHLSASLADLKPEDSEILVWILTAAQQVARDLGLEHGYRLVTNSGPDATQSVFHLHFHLLGGEQLTGWLGSAHQPGREEA</sequence>